<evidence type="ECO:0000256" key="2">
    <source>
        <dbReference type="SAM" id="Phobius"/>
    </source>
</evidence>
<feature type="transmembrane region" description="Helical" evidence="2">
    <location>
        <begin position="401"/>
        <end position="425"/>
    </location>
</feature>
<name>A0A2G8SUN0_9APHY</name>
<evidence type="ECO:0000313" key="3">
    <source>
        <dbReference type="EMBL" id="PIL37278.1"/>
    </source>
</evidence>
<dbReference type="EMBL" id="AYKW01000001">
    <property type="protein sequence ID" value="PIL37278.1"/>
    <property type="molecule type" value="Genomic_DNA"/>
</dbReference>
<feature type="region of interest" description="Disordered" evidence="1">
    <location>
        <begin position="1"/>
        <end position="30"/>
    </location>
</feature>
<proteinExistence type="predicted"/>
<comment type="caution">
    <text evidence="3">The sequence shown here is derived from an EMBL/GenBank/DDBJ whole genome shotgun (WGS) entry which is preliminary data.</text>
</comment>
<dbReference type="AlphaFoldDB" id="A0A2G8SUN0"/>
<feature type="transmembrane region" description="Helical" evidence="2">
    <location>
        <begin position="324"/>
        <end position="341"/>
    </location>
</feature>
<gene>
    <name evidence="3" type="ORF">GSI_00971</name>
</gene>
<feature type="transmembrane region" description="Helical" evidence="2">
    <location>
        <begin position="347"/>
        <end position="371"/>
    </location>
</feature>
<keyword evidence="4" id="KW-1185">Reference proteome</keyword>
<protein>
    <submittedName>
        <fullName evidence="3">Uncharacterized protein</fullName>
    </submittedName>
</protein>
<organism evidence="3 4">
    <name type="scientific">Ganoderma sinense ZZ0214-1</name>
    <dbReference type="NCBI Taxonomy" id="1077348"/>
    <lineage>
        <taxon>Eukaryota</taxon>
        <taxon>Fungi</taxon>
        <taxon>Dikarya</taxon>
        <taxon>Basidiomycota</taxon>
        <taxon>Agaricomycotina</taxon>
        <taxon>Agaricomycetes</taxon>
        <taxon>Polyporales</taxon>
        <taxon>Polyporaceae</taxon>
        <taxon>Ganoderma</taxon>
    </lineage>
</organism>
<feature type="transmembrane region" description="Helical" evidence="2">
    <location>
        <begin position="437"/>
        <end position="458"/>
    </location>
</feature>
<accession>A0A2G8SUN0</accession>
<sequence>MTGAPTFHDHPTHGQITAAPEKDVQVDGDPNLDPDDAYVTFSSLRNQAPEGWRMYTHPRGSVYFRHIRCRLAVDEDIRIPVNLNKAEEFCAKYVPHTLPEGMEACMAYGVDASTCLFVNHKQCVAGYDISKLKGSVLRSLSADSLLRFRRLYWNFMKNHPSHHPCSEEGYREAIDTLRSYYHDHLIDGSRSVGPFSKTECEQLLEVLYRNKEDMGQSQPSAISFLGWILTDIYSFRTGQRYGQITWTEMRSYRKALYRPPEFSPQESFMTKMLLQVIIHGPFFGIPQTYLAHIKKASEFRGHLAGLRQSWESYTRQLVQEYSDFILIATVLLSATVGLLTINDIETVARAAALVAAFASLSSMTVGVFFVWRHQRSNTEMPSSFTYLHNARNNTFGLSGHAILLSLPPVLLVWSIIAFGAGALAYTLQDVSPASVSAWVVLGIFVVVFMATIVGLYTFSTIWSWQSRDVWWRSLIPWLRCSRVDTIPE</sequence>
<evidence type="ECO:0000256" key="1">
    <source>
        <dbReference type="SAM" id="MobiDB-lite"/>
    </source>
</evidence>
<keyword evidence="2" id="KW-1133">Transmembrane helix</keyword>
<dbReference type="Proteomes" id="UP000230002">
    <property type="component" value="Unassembled WGS sequence"/>
</dbReference>
<reference evidence="3 4" key="1">
    <citation type="journal article" date="2015" name="Sci. Rep.">
        <title>Chromosome-level genome map provides insights into diverse defense mechanisms in the medicinal fungus Ganoderma sinense.</title>
        <authorList>
            <person name="Zhu Y."/>
            <person name="Xu J."/>
            <person name="Sun C."/>
            <person name="Zhou S."/>
            <person name="Xu H."/>
            <person name="Nelson D.R."/>
            <person name="Qian J."/>
            <person name="Song J."/>
            <person name="Luo H."/>
            <person name="Xiang L."/>
            <person name="Li Y."/>
            <person name="Xu Z."/>
            <person name="Ji A."/>
            <person name="Wang L."/>
            <person name="Lu S."/>
            <person name="Hayward A."/>
            <person name="Sun W."/>
            <person name="Li X."/>
            <person name="Schwartz D.C."/>
            <person name="Wang Y."/>
            <person name="Chen S."/>
        </authorList>
    </citation>
    <scope>NUCLEOTIDE SEQUENCE [LARGE SCALE GENOMIC DNA]</scope>
    <source>
        <strain evidence="3 4">ZZ0214-1</strain>
    </source>
</reference>
<evidence type="ECO:0000313" key="4">
    <source>
        <dbReference type="Proteomes" id="UP000230002"/>
    </source>
</evidence>
<dbReference type="OrthoDB" id="3208379at2759"/>
<keyword evidence="2" id="KW-0812">Transmembrane</keyword>
<keyword evidence="2" id="KW-0472">Membrane</keyword>